<dbReference type="OrthoDB" id="9892712at2"/>
<evidence type="ECO:0000313" key="2">
    <source>
        <dbReference type="EMBL" id="SNB55323.1"/>
    </source>
</evidence>
<dbReference type="EMBL" id="FYDG01000001">
    <property type="protein sequence ID" value="SNB55323.1"/>
    <property type="molecule type" value="Genomic_DNA"/>
</dbReference>
<name>A0A212Q7K5_RHOAC</name>
<keyword evidence="3" id="KW-1185">Reference proteome</keyword>
<sequence>MKVGEELHDQTRRLDTMDGPDSGEDSSALLETVVNAHYLALQMRMLVKARRFTGSEATELLASALTEWAQLAGGECFDSPTLSALKMRDKH</sequence>
<gene>
    <name evidence="2" type="ORF">SAMN06265338_101448</name>
</gene>
<dbReference type="RefSeq" id="WP_141098317.1">
    <property type="nucleotide sequence ID" value="NZ_FYDG01000001.1"/>
</dbReference>
<dbReference type="Proteomes" id="UP000198418">
    <property type="component" value="Unassembled WGS sequence"/>
</dbReference>
<evidence type="ECO:0000256" key="1">
    <source>
        <dbReference type="SAM" id="MobiDB-lite"/>
    </source>
</evidence>
<feature type="compositionally biased region" description="Basic and acidic residues" evidence="1">
    <location>
        <begin position="1"/>
        <end position="16"/>
    </location>
</feature>
<organism evidence="2 3">
    <name type="scientific">Rhodoblastus acidophilus</name>
    <name type="common">Rhodopseudomonas acidophila</name>
    <dbReference type="NCBI Taxonomy" id="1074"/>
    <lineage>
        <taxon>Bacteria</taxon>
        <taxon>Pseudomonadati</taxon>
        <taxon>Pseudomonadota</taxon>
        <taxon>Alphaproteobacteria</taxon>
        <taxon>Hyphomicrobiales</taxon>
        <taxon>Rhodoblastaceae</taxon>
        <taxon>Rhodoblastus</taxon>
    </lineage>
</organism>
<accession>A0A212Q7K5</accession>
<feature type="region of interest" description="Disordered" evidence="1">
    <location>
        <begin position="1"/>
        <end position="26"/>
    </location>
</feature>
<reference evidence="3" key="1">
    <citation type="submission" date="2017-06" db="EMBL/GenBank/DDBJ databases">
        <authorList>
            <person name="Varghese N."/>
            <person name="Submissions S."/>
        </authorList>
    </citation>
    <scope>NUCLEOTIDE SEQUENCE [LARGE SCALE GENOMIC DNA]</scope>
    <source>
        <strain evidence="3">DSM 137</strain>
    </source>
</reference>
<proteinExistence type="predicted"/>
<protein>
    <submittedName>
        <fullName evidence="2">Uncharacterized protein</fullName>
    </submittedName>
</protein>
<dbReference type="AlphaFoldDB" id="A0A212Q7K5"/>
<evidence type="ECO:0000313" key="3">
    <source>
        <dbReference type="Proteomes" id="UP000198418"/>
    </source>
</evidence>